<gene>
    <name evidence="1" type="ORF">GYMLUDRAFT_128853</name>
</gene>
<feature type="non-terminal residue" evidence="1">
    <location>
        <position position="109"/>
    </location>
</feature>
<dbReference type="OrthoDB" id="10039611at2759"/>
<reference evidence="1 2" key="1">
    <citation type="submission" date="2014-04" db="EMBL/GenBank/DDBJ databases">
        <title>Evolutionary Origins and Diversification of the Mycorrhizal Mutualists.</title>
        <authorList>
            <consortium name="DOE Joint Genome Institute"/>
            <consortium name="Mycorrhizal Genomics Consortium"/>
            <person name="Kohler A."/>
            <person name="Kuo A."/>
            <person name="Nagy L.G."/>
            <person name="Floudas D."/>
            <person name="Copeland A."/>
            <person name="Barry K.W."/>
            <person name="Cichocki N."/>
            <person name="Veneault-Fourrey C."/>
            <person name="LaButti K."/>
            <person name="Lindquist E.A."/>
            <person name="Lipzen A."/>
            <person name="Lundell T."/>
            <person name="Morin E."/>
            <person name="Murat C."/>
            <person name="Riley R."/>
            <person name="Ohm R."/>
            <person name="Sun H."/>
            <person name="Tunlid A."/>
            <person name="Henrissat B."/>
            <person name="Grigoriev I.V."/>
            <person name="Hibbett D.S."/>
            <person name="Martin F."/>
        </authorList>
    </citation>
    <scope>NUCLEOTIDE SEQUENCE [LARGE SCALE GENOMIC DNA]</scope>
    <source>
        <strain evidence="1 2">FD-317 M1</strain>
    </source>
</reference>
<proteinExistence type="predicted"/>
<accession>A0A0D0BK86</accession>
<feature type="non-terminal residue" evidence="1">
    <location>
        <position position="1"/>
    </location>
</feature>
<protein>
    <submittedName>
        <fullName evidence="1">Uncharacterized protein</fullName>
    </submittedName>
</protein>
<dbReference type="AlphaFoldDB" id="A0A0D0BK86"/>
<dbReference type="HOGENOM" id="CLU_005726_0_2_1"/>
<evidence type="ECO:0000313" key="2">
    <source>
        <dbReference type="Proteomes" id="UP000053593"/>
    </source>
</evidence>
<name>A0A0D0BK86_9AGAR</name>
<evidence type="ECO:0000313" key="1">
    <source>
        <dbReference type="EMBL" id="KIK55116.1"/>
    </source>
</evidence>
<dbReference type="Proteomes" id="UP000053593">
    <property type="component" value="Unassembled WGS sequence"/>
</dbReference>
<organism evidence="1 2">
    <name type="scientific">Collybiopsis luxurians FD-317 M1</name>
    <dbReference type="NCBI Taxonomy" id="944289"/>
    <lineage>
        <taxon>Eukaryota</taxon>
        <taxon>Fungi</taxon>
        <taxon>Dikarya</taxon>
        <taxon>Basidiomycota</taxon>
        <taxon>Agaricomycotina</taxon>
        <taxon>Agaricomycetes</taxon>
        <taxon>Agaricomycetidae</taxon>
        <taxon>Agaricales</taxon>
        <taxon>Marasmiineae</taxon>
        <taxon>Omphalotaceae</taxon>
        <taxon>Collybiopsis</taxon>
        <taxon>Collybiopsis luxurians</taxon>
    </lineage>
</organism>
<keyword evidence="2" id="KW-1185">Reference proteome</keyword>
<sequence length="109" mass="12457">IIKKHYPNDEHVFVYNNATIHAKCKDGTPSTSLMPKNPSSGWGVWDNDVDANGKPQYGPDRKKLKKIQMTNGKFANGRPQSFYFADDYELVRLHGYFKGTKCILEEQGY</sequence>
<dbReference type="EMBL" id="KN834809">
    <property type="protein sequence ID" value="KIK55116.1"/>
    <property type="molecule type" value="Genomic_DNA"/>
</dbReference>